<gene>
    <name evidence="1" type="ORF">ABS362_08410</name>
</gene>
<comment type="caution">
    <text evidence="1">The sequence shown here is derived from an EMBL/GenBank/DDBJ whole genome shotgun (WGS) entry which is preliminary data.</text>
</comment>
<dbReference type="RefSeq" id="WP_350411968.1">
    <property type="nucleotide sequence ID" value="NZ_JBEOKT010000006.1"/>
</dbReference>
<dbReference type="InterPro" id="IPR021866">
    <property type="entry name" value="SpoIIAA-like"/>
</dbReference>
<dbReference type="Gene3D" id="3.40.50.10600">
    <property type="entry name" value="SpoIIaa-like domains"/>
    <property type="match status" value="1"/>
</dbReference>
<proteinExistence type="predicted"/>
<organism evidence="1 2">
    <name type="scientific">Pontibacter populi</name>
    <dbReference type="NCBI Taxonomy" id="890055"/>
    <lineage>
        <taxon>Bacteria</taxon>
        <taxon>Pseudomonadati</taxon>
        <taxon>Bacteroidota</taxon>
        <taxon>Cytophagia</taxon>
        <taxon>Cytophagales</taxon>
        <taxon>Hymenobacteraceae</taxon>
        <taxon>Pontibacter</taxon>
    </lineage>
</organism>
<dbReference type="InterPro" id="IPR038396">
    <property type="entry name" value="SpoIIAA-like_sf"/>
</dbReference>
<keyword evidence="2" id="KW-1185">Reference proteome</keyword>
<accession>A0ABV1RT59</accession>
<dbReference type="EMBL" id="JBEOKT010000006">
    <property type="protein sequence ID" value="MER2997567.1"/>
    <property type="molecule type" value="Genomic_DNA"/>
</dbReference>
<name>A0ABV1RT59_9BACT</name>
<dbReference type="Proteomes" id="UP001476807">
    <property type="component" value="Unassembled WGS sequence"/>
</dbReference>
<evidence type="ECO:0000313" key="2">
    <source>
        <dbReference type="Proteomes" id="UP001476807"/>
    </source>
</evidence>
<reference evidence="1 2" key="1">
    <citation type="submission" date="2024-06" db="EMBL/GenBank/DDBJ databases">
        <title>Pontibacter populi HYL7-15.</title>
        <authorList>
            <person name="Kim M.K."/>
        </authorList>
    </citation>
    <scope>NUCLEOTIDE SEQUENCE [LARGE SCALE GENOMIC DNA]</scope>
    <source>
        <strain evidence="1 2">HYL7-15</strain>
    </source>
</reference>
<evidence type="ECO:0000313" key="1">
    <source>
        <dbReference type="EMBL" id="MER2997567.1"/>
    </source>
</evidence>
<sequence>MQHTPKQTYNNSEGVVLDGNQLQQSFKRNDVSGFELIPPLTIDFQPETRLMEAVWQRPVSSCEYRQYIRFIGLCIAALRVEFLLIDFTKMGDPTLEDQQNTNHFLAQVKKKSPLIRSARVLAKTGTQQRAYEAVIKNGPALPYQVSFFYDQAEAKEWLLQAPFPKAALHSSKVSVSLQSGLKTLKKYTQAYPKATPEKQIAPGNNAITTSIPQPPQAVTRCQTDFVSITTDRNTKQLQLRWLRRVTSREYRYAILKTARAVINNNIRSVLVNNQQLGIINLEDQTWAVSVTVFVLKKNPIERLAIVSAPDVMQQMASESMNKRVTKHVCPQTIQYFMTEDEAIEWLNLLHDNLQATA</sequence>
<dbReference type="Pfam" id="PF11964">
    <property type="entry name" value="SpoIIAA-like"/>
    <property type="match status" value="1"/>
</dbReference>
<protein>
    <submittedName>
        <fullName evidence="1">STAS/SEC14 domain-containing protein</fullName>
    </submittedName>
</protein>